<evidence type="ECO:0000256" key="2">
    <source>
        <dbReference type="ARBA" id="ARBA00022679"/>
    </source>
</evidence>
<dbReference type="Proteomes" id="UP000020077">
    <property type="component" value="Unassembled WGS sequence"/>
</dbReference>
<evidence type="ECO:0000256" key="3">
    <source>
        <dbReference type="ARBA" id="ARBA00022691"/>
    </source>
</evidence>
<evidence type="ECO:0000313" key="5">
    <source>
        <dbReference type="EMBL" id="KFB72131.1"/>
    </source>
</evidence>
<feature type="transmembrane region" description="Helical" evidence="4">
    <location>
        <begin position="27"/>
        <end position="46"/>
    </location>
</feature>
<dbReference type="InterPro" id="IPR029063">
    <property type="entry name" value="SAM-dependent_MTases_sf"/>
</dbReference>
<keyword evidence="2" id="KW-0808">Transferase</keyword>
<keyword evidence="4" id="KW-0812">Transmembrane</keyword>
<name>A0A080LUE3_9PROT</name>
<dbReference type="GO" id="GO:0016279">
    <property type="term" value="F:protein-lysine N-methyltransferase activity"/>
    <property type="evidence" value="ECO:0007669"/>
    <property type="project" value="InterPro"/>
</dbReference>
<dbReference type="PANTHER" id="PTHR13610">
    <property type="entry name" value="METHYLTRANSFERASE DOMAIN-CONTAINING PROTEIN"/>
    <property type="match status" value="1"/>
</dbReference>
<dbReference type="SUPFAM" id="SSF53335">
    <property type="entry name" value="S-adenosyl-L-methionine-dependent methyltransferases"/>
    <property type="match status" value="1"/>
</dbReference>
<organism evidence="5 6">
    <name type="scientific">Candidatus Accumulibacter phosphatis</name>
    <dbReference type="NCBI Taxonomy" id="327160"/>
    <lineage>
        <taxon>Bacteria</taxon>
        <taxon>Pseudomonadati</taxon>
        <taxon>Pseudomonadota</taxon>
        <taxon>Betaproteobacteria</taxon>
        <taxon>Candidatus Accumulibacter</taxon>
    </lineage>
</organism>
<keyword evidence="4" id="KW-1133">Transmembrane helix</keyword>
<keyword evidence="4" id="KW-0472">Membrane</keyword>
<reference evidence="5 6" key="1">
    <citation type="submission" date="2014-02" db="EMBL/GenBank/DDBJ databases">
        <title>Expanding our view of genomic diversity in Candidatus Accumulibacter clades.</title>
        <authorList>
            <person name="Skennerton C.T."/>
            <person name="Barr J.J."/>
            <person name="Slater F.R."/>
            <person name="Bond P.L."/>
            <person name="Tyson G.W."/>
        </authorList>
    </citation>
    <scope>NUCLEOTIDE SEQUENCE [LARGE SCALE GENOMIC DNA]</scope>
    <source>
        <strain evidence="6">BA-91</strain>
    </source>
</reference>
<accession>A0A080LUE3</accession>
<evidence type="ECO:0000256" key="1">
    <source>
        <dbReference type="ARBA" id="ARBA00022603"/>
    </source>
</evidence>
<evidence type="ECO:0008006" key="7">
    <source>
        <dbReference type="Google" id="ProtNLM"/>
    </source>
</evidence>
<protein>
    <recommendedName>
        <fullName evidence="7">Class I SAM-dependent methyltransferase</fullName>
    </recommendedName>
</protein>
<evidence type="ECO:0000256" key="4">
    <source>
        <dbReference type="SAM" id="Phobius"/>
    </source>
</evidence>
<dbReference type="EMBL" id="JDVG02000436">
    <property type="protein sequence ID" value="KFB72131.1"/>
    <property type="molecule type" value="Genomic_DNA"/>
</dbReference>
<dbReference type="AlphaFoldDB" id="A0A080LUE3"/>
<feature type="transmembrane region" description="Helical" evidence="4">
    <location>
        <begin position="99"/>
        <end position="117"/>
    </location>
</feature>
<gene>
    <name evidence="5" type="ORF">AW09_002691</name>
</gene>
<proteinExistence type="predicted"/>
<dbReference type="PANTHER" id="PTHR13610:SF9">
    <property type="entry name" value="FI06469P"/>
    <property type="match status" value="1"/>
</dbReference>
<evidence type="ECO:0000313" key="6">
    <source>
        <dbReference type="Proteomes" id="UP000020077"/>
    </source>
</evidence>
<sequence length="267" mass="29395">MSKPLPLPPSEPGDPAPAMLGPQIRQLALQFAAALAVLSLAWPYYGIRNEELPWPQTAFAIGGIAALFATISRQPWWWRLMHALFAPLAWSVSRLAIDPGWFLLLFVLLLLVYRGALTGQVPLYFSNRPSAAAIAKLTADRHDLRFLDLGAGIGSVLIPLASERPEAHFSGVENAPATWLIGRLRSAGLANCDWRWGDIWQTDLSGHNVVYAFLSPAPMAALWEKVQKEMPPGSLFVSNSFPVPGVAATRIIDVDDARQTRLYCYRV</sequence>
<comment type="caution">
    <text evidence="5">The sequence shown here is derived from an EMBL/GenBank/DDBJ whole genome shotgun (WGS) entry which is preliminary data.</text>
</comment>
<keyword evidence="3" id="KW-0949">S-adenosyl-L-methionine</keyword>
<feature type="transmembrane region" description="Helical" evidence="4">
    <location>
        <begin position="52"/>
        <end position="69"/>
    </location>
</feature>
<dbReference type="Gene3D" id="3.40.50.150">
    <property type="entry name" value="Vaccinia Virus protein VP39"/>
    <property type="match status" value="1"/>
</dbReference>
<dbReference type="GO" id="GO:0032259">
    <property type="term" value="P:methylation"/>
    <property type="evidence" value="ECO:0007669"/>
    <property type="project" value="UniProtKB-KW"/>
</dbReference>
<keyword evidence="1" id="KW-0489">Methyltransferase</keyword>
<dbReference type="InterPro" id="IPR026170">
    <property type="entry name" value="FAM173A/B"/>
</dbReference>